<dbReference type="Pfam" id="PF08239">
    <property type="entry name" value="SH3_3"/>
    <property type="match status" value="1"/>
</dbReference>
<dbReference type="Gene3D" id="2.30.30.40">
    <property type="entry name" value="SH3 Domains"/>
    <property type="match status" value="1"/>
</dbReference>
<evidence type="ECO:0000313" key="5">
    <source>
        <dbReference type="Proteomes" id="UP000234950"/>
    </source>
</evidence>
<dbReference type="OrthoDB" id="9816557at2"/>
<sequence length="1359" mass="151354">MQFKNLILGVGAGLLSTIILASETHAAGQTSHYTQNGGEVHYNWGSGGPNGLKDNFTATFNQSKSLTAGDYFIQTLADDGVRVEADGNRLIDRYGYANGRMDQALWLGVTGGNHTIKADYIEYLNGAAVFSDVAKLDSWVAYYYPNDQLKGMPTKAKVITPMGTLKKLYEDSGTSSPVSGIPIDHFSARYTSAKRLPAGDYLLRIKADDGVRVYMDGKLVLDRWKEGAYQEQAIKIPITDRNVSNPAEKNIHWFEVQYRDDIWSSYVNFFVEPFNTALGDTWLAEYYPTRNLQGTPIVVGGVNSSNKISQLNFDWQKGSPSPYIPADNFSARYTKKASFKEGTYSFNVNSDDGVRVKVDGKTVLDSWKDGISAKEAMVYLTAGVHTVVVEYYEYAGPAKLSFTYTPFRQLSLPGTTVHYNWGESGPSGLKDRFTAAFNQTQVLNSGNYFVQTLADDGVRVDVDGKRLIDRWGQATGKFDQALWMNVTAGQHIIKTNYLEYVKGAGIFSDIVPFDSWLAYYYPNTSLSGFPTAAKVLKPTDSLKKLSENSGQGTPANGIPVDHFSARYTTAKKIAAGDYVLRTKADDGVRVYIDGQLVLDRWEKGAYKGEAVKVSISDRQVSNPIEKNVHWMEVQYREDTWTSSLETYLEPFESALDDAGWLGEYYSNGKFQGTPIVIGGKNASEKIPQLNFNWGTAAPNPSIPKDYFSARYTRKLNTTAGTYVFQANADDYVKVWVDGQKIIDGTRELLKNGIYLTSGSHKVVVEYQEDTAGAFLNLNYEKISSANVFYQYNGDIHYNWGSGSPRNGIPADNFQALFEQTNYYNAGDYFVQSHADDGIRVQADDKLLVDRWTAASGKLDRALWLGVTAGKHTIKTSYYDSLNDAAIFSDVVPFGSWLAYYYSNKDVTGLPTAAQVINADTKTTVLNVDNQMGNPAPGISSDNFSARYTTAKRITAGKYILKTKADDGLRVYIDGKLVVDRWTTGAYADDSMTISIADLDNTAQKDIHWIEIQYREDTSTSSFQFDLSPIPTTAQYVTAVKLPVYRSFSELSDYTKHLTYYNPSYTRYLELSYGDIVFLLDETAYAAQIKTVDGTIGWVQKDYLDQEPQKDPWYVKDARTIRSGPGTNYGSMGSVGSGSKVFLLDYLKTSGTYAEWYKIQTSTGMTGWIWGALNPGDNQGYDLIRYEFDKLGTITNQLTVFTPLNTKANVTADQINRFINYKTNGKTTMMTNMGAAYLEAQAKSGLNAIYLLAHSALETGWGNSGISQTKYNFYGIGAIDSQPAQGAYTYDTPQGGIIAGAIWISKNYVFRDQYMSNYAYPQPTVDNMRNDNSWHQYSTDEAWAPKIGYTANEFYNFINN</sequence>
<name>A0A2N5HFM3_9BACI</name>
<dbReference type="InterPro" id="IPR037524">
    <property type="entry name" value="PA14/GLEYA"/>
</dbReference>
<feature type="domain" description="PA14" evidence="3">
    <location>
        <begin position="511"/>
        <end position="664"/>
    </location>
</feature>
<organism evidence="4 5">
    <name type="scientific">Neobacillus cucumis</name>
    <dbReference type="NCBI Taxonomy" id="1740721"/>
    <lineage>
        <taxon>Bacteria</taxon>
        <taxon>Bacillati</taxon>
        <taxon>Bacillota</taxon>
        <taxon>Bacilli</taxon>
        <taxon>Bacillales</taxon>
        <taxon>Bacillaceae</taxon>
        <taxon>Neobacillus</taxon>
    </lineage>
</organism>
<dbReference type="Gene3D" id="3.90.182.10">
    <property type="entry name" value="Toxin - Anthrax Protective Antigen,domain 1"/>
    <property type="match status" value="4"/>
</dbReference>
<dbReference type="InterPro" id="IPR011658">
    <property type="entry name" value="PA14_dom"/>
</dbReference>
<dbReference type="InterPro" id="IPR002901">
    <property type="entry name" value="MGlyc_endo_b_GlcNAc-like_dom"/>
</dbReference>
<feature type="domain" description="PA14" evidence="3">
    <location>
        <begin position="891"/>
        <end position="1040"/>
    </location>
</feature>
<dbReference type="SMART" id="SM00758">
    <property type="entry name" value="PA14"/>
    <property type="match status" value="4"/>
</dbReference>
<evidence type="ECO:0008006" key="6">
    <source>
        <dbReference type="Google" id="ProtNLM"/>
    </source>
</evidence>
<evidence type="ECO:0000256" key="1">
    <source>
        <dbReference type="SAM" id="SignalP"/>
    </source>
</evidence>
<dbReference type="Gene3D" id="1.10.530.10">
    <property type="match status" value="1"/>
</dbReference>
<dbReference type="InterPro" id="IPR003646">
    <property type="entry name" value="SH3-like_bac-type"/>
</dbReference>
<feature type="domain" description="SH3b" evidence="2">
    <location>
        <begin position="1109"/>
        <end position="1176"/>
    </location>
</feature>
<accession>A0A2N5HFM3</accession>
<dbReference type="Pfam" id="PF07691">
    <property type="entry name" value="PA14"/>
    <property type="match status" value="6"/>
</dbReference>
<dbReference type="RefSeq" id="WP_101648110.1">
    <property type="nucleotide sequence ID" value="NZ_PGVE01000043.1"/>
</dbReference>
<comment type="caution">
    <text evidence="4">The sequence shown here is derived from an EMBL/GenBank/DDBJ whole genome shotgun (WGS) entry which is preliminary data.</text>
</comment>
<feature type="signal peptide" evidence="1">
    <location>
        <begin position="1"/>
        <end position="21"/>
    </location>
</feature>
<evidence type="ECO:0000313" key="4">
    <source>
        <dbReference type="EMBL" id="PLS04326.1"/>
    </source>
</evidence>
<feature type="chain" id="PRO_5039231228" description="Beta-N-acetylglucosaminidase" evidence="1">
    <location>
        <begin position="22"/>
        <end position="1359"/>
    </location>
</feature>
<evidence type="ECO:0000259" key="3">
    <source>
        <dbReference type="PROSITE" id="PS51820"/>
    </source>
</evidence>
<dbReference type="GO" id="GO:0004040">
    <property type="term" value="F:amidase activity"/>
    <property type="evidence" value="ECO:0007669"/>
    <property type="project" value="InterPro"/>
</dbReference>
<dbReference type="SMART" id="SM00047">
    <property type="entry name" value="LYZ2"/>
    <property type="match status" value="1"/>
</dbReference>
<feature type="domain" description="PA14" evidence="3">
    <location>
        <begin position="655"/>
        <end position="793"/>
    </location>
</feature>
<keyword evidence="5" id="KW-1185">Reference proteome</keyword>
<dbReference type="PROSITE" id="PS51781">
    <property type="entry name" value="SH3B"/>
    <property type="match status" value="1"/>
</dbReference>
<protein>
    <recommendedName>
        <fullName evidence="6">Beta-N-acetylglucosaminidase</fullName>
    </recommendedName>
</protein>
<dbReference type="EMBL" id="PGVE01000043">
    <property type="protein sequence ID" value="PLS04326.1"/>
    <property type="molecule type" value="Genomic_DNA"/>
</dbReference>
<proteinExistence type="predicted"/>
<dbReference type="Proteomes" id="UP000234950">
    <property type="component" value="Unassembled WGS sequence"/>
</dbReference>
<reference evidence="4 5" key="1">
    <citation type="submission" date="2017-11" db="EMBL/GenBank/DDBJ databases">
        <title>Comparitive Functional Genomics of Dry Heat Resistant strains isolated from the Viking Spacecraft.</title>
        <authorList>
            <person name="Seuylemezian A."/>
            <person name="Cooper K."/>
            <person name="Vaishampayan P."/>
        </authorList>
    </citation>
    <scope>NUCLEOTIDE SEQUENCE [LARGE SCALE GENOMIC DNA]</scope>
    <source>
        <strain evidence="4 5">V32-6</strain>
    </source>
</reference>
<feature type="domain" description="PA14" evidence="3">
    <location>
        <begin position="277"/>
        <end position="421"/>
    </location>
</feature>
<dbReference type="PROSITE" id="PS51820">
    <property type="entry name" value="PA14"/>
    <property type="match status" value="4"/>
</dbReference>
<dbReference type="Pfam" id="PF01832">
    <property type="entry name" value="Glucosaminidase"/>
    <property type="match status" value="1"/>
</dbReference>
<gene>
    <name evidence="4" type="ORF">CVD27_11805</name>
</gene>
<evidence type="ECO:0000259" key="2">
    <source>
        <dbReference type="PROSITE" id="PS51781"/>
    </source>
</evidence>
<dbReference type="SUPFAM" id="SSF56988">
    <property type="entry name" value="Anthrax protective antigen"/>
    <property type="match status" value="5"/>
</dbReference>
<keyword evidence="1" id="KW-0732">Signal</keyword>